<dbReference type="InterPro" id="IPR045843">
    <property type="entry name" value="IND-like"/>
</dbReference>
<evidence type="ECO:0000256" key="2">
    <source>
        <dbReference type="ARBA" id="ARBA00023015"/>
    </source>
</evidence>
<evidence type="ECO:0000256" key="4">
    <source>
        <dbReference type="ARBA" id="ARBA00023242"/>
    </source>
</evidence>
<dbReference type="AlphaFoldDB" id="A0A9D4USJ7"/>
<comment type="caution">
    <text evidence="7">The sequence shown here is derived from an EMBL/GenBank/DDBJ whole genome shotgun (WGS) entry which is preliminary data.</text>
</comment>
<gene>
    <name evidence="7" type="ORF">GOP47_0011113</name>
</gene>
<evidence type="ECO:0000313" key="8">
    <source>
        <dbReference type="Proteomes" id="UP000886520"/>
    </source>
</evidence>
<dbReference type="EMBL" id="JABFUD020000011">
    <property type="protein sequence ID" value="KAI5073100.1"/>
    <property type="molecule type" value="Genomic_DNA"/>
</dbReference>
<dbReference type="OrthoDB" id="2017571at2759"/>
<dbReference type="Proteomes" id="UP000886520">
    <property type="component" value="Chromosome 11"/>
</dbReference>
<dbReference type="Pfam" id="PF00010">
    <property type="entry name" value="HLH"/>
    <property type="match status" value="1"/>
</dbReference>
<keyword evidence="3" id="KW-0804">Transcription</keyword>
<evidence type="ECO:0000256" key="1">
    <source>
        <dbReference type="ARBA" id="ARBA00004123"/>
    </source>
</evidence>
<keyword evidence="4" id="KW-0539">Nucleus</keyword>
<accession>A0A9D4USJ7</accession>
<feature type="region of interest" description="Disordered" evidence="5">
    <location>
        <begin position="537"/>
        <end position="560"/>
    </location>
</feature>
<dbReference type="GO" id="GO:0003700">
    <property type="term" value="F:DNA-binding transcription factor activity"/>
    <property type="evidence" value="ECO:0007669"/>
    <property type="project" value="InterPro"/>
</dbReference>
<keyword evidence="2" id="KW-0805">Transcription regulation</keyword>
<dbReference type="GO" id="GO:0046983">
    <property type="term" value="F:protein dimerization activity"/>
    <property type="evidence" value="ECO:0007669"/>
    <property type="project" value="InterPro"/>
</dbReference>
<feature type="region of interest" description="Disordered" evidence="5">
    <location>
        <begin position="44"/>
        <end position="80"/>
    </location>
</feature>
<dbReference type="InterPro" id="IPR011598">
    <property type="entry name" value="bHLH_dom"/>
</dbReference>
<dbReference type="SMART" id="SM00353">
    <property type="entry name" value="HLH"/>
    <property type="match status" value="1"/>
</dbReference>
<keyword evidence="8" id="KW-1185">Reference proteome</keyword>
<evidence type="ECO:0000256" key="5">
    <source>
        <dbReference type="SAM" id="MobiDB-lite"/>
    </source>
</evidence>
<protein>
    <recommendedName>
        <fullName evidence="6">BHLH domain-containing protein</fullName>
    </recommendedName>
</protein>
<evidence type="ECO:0000313" key="7">
    <source>
        <dbReference type="EMBL" id="KAI5073100.1"/>
    </source>
</evidence>
<organism evidence="7 8">
    <name type="scientific">Adiantum capillus-veneris</name>
    <name type="common">Maidenhair fern</name>
    <dbReference type="NCBI Taxonomy" id="13818"/>
    <lineage>
        <taxon>Eukaryota</taxon>
        <taxon>Viridiplantae</taxon>
        <taxon>Streptophyta</taxon>
        <taxon>Embryophyta</taxon>
        <taxon>Tracheophyta</taxon>
        <taxon>Polypodiopsida</taxon>
        <taxon>Polypodiidae</taxon>
        <taxon>Polypodiales</taxon>
        <taxon>Pteridineae</taxon>
        <taxon>Pteridaceae</taxon>
        <taxon>Vittarioideae</taxon>
        <taxon>Adiantum</taxon>
    </lineage>
</organism>
<dbReference type="PROSITE" id="PS50888">
    <property type="entry name" value="BHLH"/>
    <property type="match status" value="1"/>
</dbReference>
<proteinExistence type="predicted"/>
<feature type="compositionally biased region" description="Low complexity" evidence="5">
    <location>
        <begin position="192"/>
        <end position="210"/>
    </location>
</feature>
<reference evidence="7" key="1">
    <citation type="submission" date="2021-01" db="EMBL/GenBank/DDBJ databases">
        <title>Adiantum capillus-veneris genome.</title>
        <authorList>
            <person name="Fang Y."/>
            <person name="Liao Q."/>
        </authorList>
    </citation>
    <scope>NUCLEOTIDE SEQUENCE</scope>
    <source>
        <strain evidence="7">H3</strain>
        <tissue evidence="7">Leaf</tissue>
    </source>
</reference>
<evidence type="ECO:0000256" key="3">
    <source>
        <dbReference type="ARBA" id="ARBA00023163"/>
    </source>
</evidence>
<sequence length="632" mass="67862">MVITSSTQWTIPLSNSSSISASSPPLAMRQGSVLGLKTCQLSAPQHAMNPSSESHHHHDLHSTSSRRLQSAEYGPSRRSAGSFRQLVSEDFCAKLSHEDAPCPGSPVWVCNRDYECKYDGIAMPWSSSPLLPPLDVAVRGTPGFNANLIDVSNGDITADDVDLLPMPGLLSCPSSFVTDSRAHLPHTQSPKNSISAEISSPESSANSSKASGMVPNYLGLPPDFNADATTSMAGDYAGVADNTSAPLTPPATIEHVRGGGTHVSRAGHAYTSVRDTENFVDSLAGLYWSNATINGDSEYMLHDSESLASIFNVYPQNFHGPSSPHDQSCIENCNNESAQLLMEDLQHLISLSREGCAEKNKGSGALHGSSHPGGAFSVNESDNSIILEASSGDGLSYNVMPEAANASEPKSSVEVMVADASAMSCASSLSHAGMTSPLKKNCELAGLKRPFSTLDLASMAASVTSTTSACISGSNAWRPQPNCMGLPILSKEHEEPHSFSSFLYKAQKEPRLAGSLYNHLATMYGGNLDEETMMPKPPPTKVRRKHGTAMDPQSVAARTRREKFTDRIRTLQSLVPNGERLDTVSMLGQTLEYVRFLQHQVWQLYHGEDPASFNNTCEKWKDFVEAARASTN</sequence>
<feature type="domain" description="BHLH" evidence="6">
    <location>
        <begin position="548"/>
        <end position="597"/>
    </location>
</feature>
<dbReference type="SUPFAM" id="SSF47459">
    <property type="entry name" value="HLH, helix-loop-helix DNA-binding domain"/>
    <property type="match status" value="1"/>
</dbReference>
<evidence type="ECO:0000259" key="6">
    <source>
        <dbReference type="PROSITE" id="PS50888"/>
    </source>
</evidence>
<dbReference type="InterPro" id="IPR036638">
    <property type="entry name" value="HLH_DNA-bd_sf"/>
</dbReference>
<dbReference type="Gene3D" id="4.10.280.10">
    <property type="entry name" value="Helix-loop-helix DNA-binding domain"/>
    <property type="match status" value="1"/>
</dbReference>
<dbReference type="GO" id="GO:0005634">
    <property type="term" value="C:nucleus"/>
    <property type="evidence" value="ECO:0007669"/>
    <property type="project" value="UniProtKB-SubCell"/>
</dbReference>
<feature type="region of interest" description="Disordered" evidence="5">
    <location>
        <begin position="181"/>
        <end position="210"/>
    </location>
</feature>
<dbReference type="PANTHER" id="PTHR45914:SF12">
    <property type="entry name" value="TRANSCRIPTION FACTOR BHLH87"/>
    <property type="match status" value="1"/>
</dbReference>
<dbReference type="PANTHER" id="PTHR45914">
    <property type="entry name" value="TRANSCRIPTION FACTOR HEC3-RELATED"/>
    <property type="match status" value="1"/>
</dbReference>
<comment type="subcellular location">
    <subcellularLocation>
        <location evidence="1">Nucleus</location>
    </subcellularLocation>
</comment>
<name>A0A9D4USJ7_ADICA</name>